<dbReference type="EMBL" id="QEAQ01000180">
    <property type="protein sequence ID" value="TPX53935.1"/>
    <property type="molecule type" value="Genomic_DNA"/>
</dbReference>
<comment type="caution">
    <text evidence="4">The sequence shown here is derived from an EMBL/GenBank/DDBJ whole genome shotgun (WGS) entry which is preliminary data.</text>
</comment>
<protein>
    <submittedName>
        <fullName evidence="4">Uncharacterized protein</fullName>
    </submittedName>
</protein>
<dbReference type="InterPro" id="IPR039902">
    <property type="entry name" value="CCDC148/CCDC112"/>
</dbReference>
<accession>A0A507DRQ4</accession>
<dbReference type="PANTHER" id="PTHR21549">
    <property type="entry name" value="MUTATED IN BLADDER CANCER 1"/>
    <property type="match status" value="1"/>
</dbReference>
<dbReference type="AlphaFoldDB" id="A0A507DRQ4"/>
<feature type="region of interest" description="Disordered" evidence="3">
    <location>
        <begin position="253"/>
        <end position="280"/>
    </location>
</feature>
<proteinExistence type="predicted"/>
<name>A0A507DRQ4_9FUNG</name>
<sequence>MDSVLIKHVGKKKPLPAETYSEKLEAFKNGHRRIAEKITVLDKTVAQNHVNSMLQQHRVAWYAEHERLESLSTSLERSLHDHLRAFVTQCDPSIDDQHNVDALTRIDDIMIDMEGADEERIEFVKEIAEPVTTVLQHMNRVRNDQSRQLSNRARMQNDCMDHISSIKASLAQVNAQLEADYASAMESVIETRAPLHAHAADDEEMRRNPWMLHNGEVVRFLELPCRDEETRNARFEAYHRLISTYDDAIRTSERTAHSPSPLPFDQATVAPNGKPSRPVAPKKITEADRFRIRKIMDEYASISTHKWRLCMDRIKLEIPGLRKDDISYYTRQLTARGHHAAQHASHQQRHIDELAVFIAETVDMFRTAEVEIWRASVAELDGAHRDEAAAQTHARLDRWRTERDSARWVAEEGALHCKRIWEEEQRIAQDKAQAARAAHMELIEQYQHAKHAQLLQQMSQGEHLRHAYAEEVMERSKHNVARIHHRDSLYVQKLADKTAEADQQKQEQLALQNRLDRLRASVAPNVAVDRERACGDTEAFRRFKLAEKEHSPLYKVDGYTVHDMFKDQRLKLSLALHERGLAHNSYARDMLKSMVLEPVRADQKSAIRLG</sequence>
<evidence type="ECO:0000256" key="3">
    <source>
        <dbReference type="SAM" id="MobiDB-lite"/>
    </source>
</evidence>
<gene>
    <name evidence="4" type="ORF">PhCBS80983_g06100</name>
</gene>
<evidence type="ECO:0000313" key="5">
    <source>
        <dbReference type="Proteomes" id="UP000318582"/>
    </source>
</evidence>
<feature type="coiled-coil region" evidence="2">
    <location>
        <begin position="494"/>
        <end position="521"/>
    </location>
</feature>
<dbReference type="Proteomes" id="UP000318582">
    <property type="component" value="Unassembled WGS sequence"/>
</dbReference>
<keyword evidence="1 2" id="KW-0175">Coiled coil</keyword>
<evidence type="ECO:0000256" key="2">
    <source>
        <dbReference type="SAM" id="Coils"/>
    </source>
</evidence>
<reference evidence="4 5" key="1">
    <citation type="journal article" date="2019" name="Sci. Rep.">
        <title>Comparative genomics of chytrid fungi reveal insights into the obligate biotrophic and pathogenic lifestyle of Synchytrium endobioticum.</title>
        <authorList>
            <person name="van de Vossenberg B.T.L.H."/>
            <person name="Warris S."/>
            <person name="Nguyen H.D.T."/>
            <person name="van Gent-Pelzer M.P.E."/>
            <person name="Joly D.L."/>
            <person name="van de Geest H.C."/>
            <person name="Bonants P.J.M."/>
            <person name="Smith D.S."/>
            <person name="Levesque C.A."/>
            <person name="van der Lee T.A.J."/>
        </authorList>
    </citation>
    <scope>NUCLEOTIDE SEQUENCE [LARGE SCALE GENOMIC DNA]</scope>
    <source>
        <strain evidence="4 5">CBS 809.83</strain>
    </source>
</reference>
<evidence type="ECO:0000256" key="1">
    <source>
        <dbReference type="ARBA" id="ARBA00023054"/>
    </source>
</evidence>
<dbReference type="PANTHER" id="PTHR21549:SF1">
    <property type="entry name" value="COILED-COIL DOMAIN-CONTAINING PROTEIN 148"/>
    <property type="match status" value="1"/>
</dbReference>
<evidence type="ECO:0000313" key="4">
    <source>
        <dbReference type="EMBL" id="TPX53935.1"/>
    </source>
</evidence>
<keyword evidence="5" id="KW-1185">Reference proteome</keyword>
<organism evidence="4 5">
    <name type="scientific">Powellomyces hirtus</name>
    <dbReference type="NCBI Taxonomy" id="109895"/>
    <lineage>
        <taxon>Eukaryota</taxon>
        <taxon>Fungi</taxon>
        <taxon>Fungi incertae sedis</taxon>
        <taxon>Chytridiomycota</taxon>
        <taxon>Chytridiomycota incertae sedis</taxon>
        <taxon>Chytridiomycetes</taxon>
        <taxon>Spizellomycetales</taxon>
        <taxon>Powellomycetaceae</taxon>
        <taxon>Powellomyces</taxon>
    </lineage>
</organism>